<dbReference type="AlphaFoldDB" id="A0A0G4I9S6"/>
<feature type="region of interest" description="Disordered" evidence="1">
    <location>
        <begin position="260"/>
        <end position="310"/>
    </location>
</feature>
<organism evidence="2">
    <name type="scientific">Chromera velia CCMP2878</name>
    <dbReference type="NCBI Taxonomy" id="1169474"/>
    <lineage>
        <taxon>Eukaryota</taxon>
        <taxon>Sar</taxon>
        <taxon>Alveolata</taxon>
        <taxon>Colpodellida</taxon>
        <taxon>Chromeraceae</taxon>
        <taxon>Chromera</taxon>
    </lineage>
</organism>
<feature type="compositionally biased region" description="Basic and acidic residues" evidence="1">
    <location>
        <begin position="260"/>
        <end position="270"/>
    </location>
</feature>
<feature type="compositionally biased region" description="Low complexity" evidence="1">
    <location>
        <begin position="198"/>
        <end position="222"/>
    </location>
</feature>
<protein>
    <submittedName>
        <fullName evidence="2">Uncharacterized protein</fullName>
    </submittedName>
</protein>
<feature type="compositionally biased region" description="Polar residues" evidence="1">
    <location>
        <begin position="182"/>
        <end position="197"/>
    </location>
</feature>
<feature type="compositionally biased region" description="Gly residues" evidence="1">
    <location>
        <begin position="83"/>
        <end position="98"/>
    </location>
</feature>
<reference evidence="2" key="1">
    <citation type="submission" date="2014-11" db="EMBL/GenBank/DDBJ databases">
        <authorList>
            <person name="Otto D Thomas"/>
            <person name="Naeem Raeece"/>
        </authorList>
    </citation>
    <scope>NUCLEOTIDE SEQUENCE</scope>
</reference>
<feature type="compositionally biased region" description="Low complexity" evidence="1">
    <location>
        <begin position="298"/>
        <end position="310"/>
    </location>
</feature>
<feature type="region of interest" description="Disordered" evidence="1">
    <location>
        <begin position="1"/>
        <end position="21"/>
    </location>
</feature>
<name>A0A0G4I9S6_9ALVE</name>
<feature type="compositionally biased region" description="Low complexity" evidence="1">
    <location>
        <begin position="135"/>
        <end position="148"/>
    </location>
</feature>
<gene>
    <name evidence="2" type="ORF">Cvel_12248</name>
</gene>
<accession>A0A0G4I9S6</accession>
<sequence length="310" mass="32100">MAGGRVQLMTEEREGTEELSGGCLEKSDIVETLLSGGSLTIGAGGRGDREKMHRIMHAYNGNIPTPANMAPTPVFPQSLAEEGQGGGSVGDSSMGGGEQQVQEQRNLYHLIPIPREDESAVTIPTFFLPNSNSTEEVQPEAQPEEAAQTRSYQGQQHPAITATAAPEIERKKRRRETGHQGGATSNASRTPLQGQSQTTAAAAAALAAAAPAAASATAFSPSAGPPRVRGRDSELHGAGTVLLSSRFSLAGASEVVKRIISDGRGKEAKFDPVGAEVEGVDEDEAKQEDEAPSTDQPASSSAHASAGLAP</sequence>
<feature type="region of interest" description="Disordered" evidence="1">
    <location>
        <begin position="78"/>
        <end position="99"/>
    </location>
</feature>
<evidence type="ECO:0000256" key="1">
    <source>
        <dbReference type="SAM" id="MobiDB-lite"/>
    </source>
</evidence>
<feature type="region of interest" description="Disordered" evidence="1">
    <location>
        <begin position="129"/>
        <end position="235"/>
    </location>
</feature>
<dbReference type="PhylomeDB" id="A0A0G4I9S6"/>
<dbReference type="VEuPathDB" id="CryptoDB:Cvel_12248"/>
<feature type="compositionally biased region" description="Polar residues" evidence="1">
    <location>
        <begin position="149"/>
        <end position="158"/>
    </location>
</feature>
<proteinExistence type="predicted"/>
<feature type="compositionally biased region" description="Acidic residues" evidence="1">
    <location>
        <begin position="278"/>
        <end position="292"/>
    </location>
</feature>
<dbReference type="EMBL" id="CDMZ01005725">
    <property type="protein sequence ID" value="CEM53783.1"/>
    <property type="molecule type" value="Genomic_DNA"/>
</dbReference>
<evidence type="ECO:0000313" key="2">
    <source>
        <dbReference type="EMBL" id="CEM53783.1"/>
    </source>
</evidence>